<evidence type="ECO:0000259" key="8">
    <source>
        <dbReference type="Pfam" id="PF01171"/>
    </source>
</evidence>
<keyword evidence="5 7" id="KW-0067">ATP-binding</keyword>
<comment type="caution">
    <text evidence="10">The sequence shown here is derived from an EMBL/GenBank/DDBJ whole genome shotgun (WGS) entry which is preliminary data.</text>
</comment>
<evidence type="ECO:0000256" key="6">
    <source>
        <dbReference type="ARBA" id="ARBA00048539"/>
    </source>
</evidence>
<evidence type="ECO:0000313" key="11">
    <source>
        <dbReference type="Proteomes" id="UP001600165"/>
    </source>
</evidence>
<dbReference type="InterPro" id="IPR012094">
    <property type="entry name" value="tRNA_Ile_lys_synt"/>
</dbReference>
<dbReference type="EMBL" id="JBHZOL010000003">
    <property type="protein sequence ID" value="MFE4104729.1"/>
    <property type="molecule type" value="Genomic_DNA"/>
</dbReference>
<evidence type="ECO:0000256" key="5">
    <source>
        <dbReference type="ARBA" id="ARBA00022840"/>
    </source>
</evidence>
<dbReference type="RefSeq" id="WP_377960286.1">
    <property type="nucleotide sequence ID" value="NZ_JBHZOL010000003.1"/>
</dbReference>
<dbReference type="NCBIfam" id="TIGR02432">
    <property type="entry name" value="lysidine_TilS_N"/>
    <property type="match status" value="1"/>
</dbReference>
<dbReference type="PANTHER" id="PTHR43033">
    <property type="entry name" value="TRNA(ILE)-LYSIDINE SYNTHASE-RELATED"/>
    <property type="match status" value="1"/>
</dbReference>
<accession>A0ABW6I9H4</accession>
<feature type="domain" description="tRNA(Ile)-lysidine/2-thiocytidine synthase N-terminal" evidence="8">
    <location>
        <begin position="27"/>
        <end position="202"/>
    </location>
</feature>
<evidence type="ECO:0000256" key="2">
    <source>
        <dbReference type="ARBA" id="ARBA00022598"/>
    </source>
</evidence>
<organism evidence="10 11">
    <name type="scientific">Almyronema epifaneia S1</name>
    <dbReference type="NCBI Taxonomy" id="2991925"/>
    <lineage>
        <taxon>Bacteria</taxon>
        <taxon>Bacillati</taxon>
        <taxon>Cyanobacteriota</taxon>
        <taxon>Cyanophyceae</taxon>
        <taxon>Nodosilineales</taxon>
        <taxon>Nodosilineaceae</taxon>
        <taxon>Almyronema</taxon>
        <taxon>Almyronema epifaneia</taxon>
    </lineage>
</organism>
<reference evidence="10 11" key="1">
    <citation type="submission" date="2024-10" db="EMBL/GenBank/DDBJ databases">
        <authorList>
            <person name="Ratan Roy A."/>
            <person name="Morales Sandoval P.H."/>
            <person name="De Los Santos Villalobos S."/>
            <person name="Chakraborty S."/>
            <person name="Mukherjee J."/>
        </authorList>
    </citation>
    <scope>NUCLEOTIDE SEQUENCE [LARGE SCALE GENOMIC DNA]</scope>
    <source>
        <strain evidence="10 11">S1</strain>
    </source>
</reference>
<protein>
    <recommendedName>
        <fullName evidence="7">tRNA(Ile)-lysidine synthase</fullName>
        <ecNumber evidence="7">6.3.4.19</ecNumber>
    </recommendedName>
    <alternativeName>
        <fullName evidence="7">tRNA(Ile)-2-lysyl-cytidine synthase</fullName>
    </alternativeName>
    <alternativeName>
        <fullName evidence="7">tRNA(Ile)-lysidine synthetase</fullName>
    </alternativeName>
</protein>
<name>A0ABW6I9H4_9CYAN</name>
<dbReference type="Pfam" id="PF09179">
    <property type="entry name" value="TilS"/>
    <property type="match status" value="1"/>
</dbReference>
<comment type="similarity">
    <text evidence="7">Belongs to the tRNA(Ile)-lysidine synthase family.</text>
</comment>
<comment type="domain">
    <text evidence="7">The N-terminal region contains the highly conserved SGGXDS motif, predicted to be a P-loop motif involved in ATP binding.</text>
</comment>
<keyword evidence="4 7" id="KW-0547">Nucleotide-binding</keyword>
<evidence type="ECO:0000259" key="9">
    <source>
        <dbReference type="Pfam" id="PF09179"/>
    </source>
</evidence>
<dbReference type="HAMAP" id="MF_01161">
    <property type="entry name" value="tRNA_Ile_lys_synt"/>
    <property type="match status" value="1"/>
</dbReference>
<dbReference type="Pfam" id="PF01171">
    <property type="entry name" value="ATP_bind_3"/>
    <property type="match status" value="1"/>
</dbReference>
<evidence type="ECO:0000313" key="10">
    <source>
        <dbReference type="EMBL" id="MFE4104729.1"/>
    </source>
</evidence>
<dbReference type="InterPro" id="IPR012795">
    <property type="entry name" value="tRNA_Ile_lys_synt_N"/>
</dbReference>
<evidence type="ECO:0000256" key="7">
    <source>
        <dbReference type="HAMAP-Rule" id="MF_01161"/>
    </source>
</evidence>
<evidence type="ECO:0000256" key="3">
    <source>
        <dbReference type="ARBA" id="ARBA00022694"/>
    </source>
</evidence>
<dbReference type="SUPFAM" id="SSF82829">
    <property type="entry name" value="MesJ substrate recognition domain-like"/>
    <property type="match status" value="1"/>
</dbReference>
<dbReference type="InterPro" id="IPR011063">
    <property type="entry name" value="TilS/TtcA_N"/>
</dbReference>
<dbReference type="EC" id="6.3.4.19" evidence="7"/>
<comment type="subcellular location">
    <subcellularLocation>
        <location evidence="7">Cytoplasm</location>
    </subcellularLocation>
</comment>
<dbReference type="Gene3D" id="3.40.50.620">
    <property type="entry name" value="HUPs"/>
    <property type="match status" value="1"/>
</dbReference>
<dbReference type="GO" id="GO:0032267">
    <property type="term" value="F:tRNA(Ile)-lysidine synthase activity"/>
    <property type="evidence" value="ECO:0007669"/>
    <property type="project" value="UniProtKB-EC"/>
</dbReference>
<comment type="catalytic activity">
    <reaction evidence="6 7">
        <text>cytidine(34) in tRNA(Ile2) + L-lysine + ATP = lysidine(34) in tRNA(Ile2) + AMP + diphosphate + H(+)</text>
        <dbReference type="Rhea" id="RHEA:43744"/>
        <dbReference type="Rhea" id="RHEA-COMP:10625"/>
        <dbReference type="Rhea" id="RHEA-COMP:10670"/>
        <dbReference type="ChEBI" id="CHEBI:15378"/>
        <dbReference type="ChEBI" id="CHEBI:30616"/>
        <dbReference type="ChEBI" id="CHEBI:32551"/>
        <dbReference type="ChEBI" id="CHEBI:33019"/>
        <dbReference type="ChEBI" id="CHEBI:82748"/>
        <dbReference type="ChEBI" id="CHEBI:83665"/>
        <dbReference type="ChEBI" id="CHEBI:456215"/>
        <dbReference type="EC" id="6.3.4.19"/>
    </reaction>
</comment>
<dbReference type="Gene3D" id="1.20.59.20">
    <property type="match status" value="1"/>
</dbReference>
<proteinExistence type="inferred from homology"/>
<feature type="domain" description="tRNA(Ile)-lysidine synthase substrate-binding" evidence="9">
    <location>
        <begin position="261"/>
        <end position="310"/>
    </location>
</feature>
<dbReference type="PANTHER" id="PTHR43033:SF1">
    <property type="entry name" value="TRNA(ILE)-LYSIDINE SYNTHASE-RELATED"/>
    <property type="match status" value="1"/>
</dbReference>
<feature type="binding site" evidence="7">
    <location>
        <begin position="32"/>
        <end position="37"/>
    </location>
    <ligand>
        <name>ATP</name>
        <dbReference type="ChEBI" id="CHEBI:30616"/>
    </ligand>
</feature>
<dbReference type="SUPFAM" id="SSF52402">
    <property type="entry name" value="Adenine nucleotide alpha hydrolases-like"/>
    <property type="match status" value="1"/>
</dbReference>
<keyword evidence="1 7" id="KW-0963">Cytoplasm</keyword>
<comment type="function">
    <text evidence="7">Ligates lysine onto the cytidine present at position 34 of the AUA codon-specific tRNA(Ile) that contains the anticodon CAU, in an ATP-dependent manner. Cytidine is converted to lysidine, thus changing the amino acid specificity of the tRNA from methionine to isoleucine.</text>
</comment>
<keyword evidence="2 7" id="KW-0436">Ligase</keyword>
<evidence type="ECO:0000256" key="4">
    <source>
        <dbReference type="ARBA" id="ARBA00022741"/>
    </source>
</evidence>
<dbReference type="CDD" id="cd01992">
    <property type="entry name" value="TilS_N"/>
    <property type="match status" value="1"/>
</dbReference>
<dbReference type="InterPro" id="IPR015262">
    <property type="entry name" value="tRNA_Ile_lys_synt_subst-bd"/>
</dbReference>
<dbReference type="Proteomes" id="UP001600165">
    <property type="component" value="Unassembled WGS sequence"/>
</dbReference>
<sequence length="328" mass="37114">MSEWTLLHAHLHQLLRSQLWLPAQQSLLVAVSGGQDSLCLLRLLLDLQPKWGWRLLVAYCDHRWPADAGNAAFVAAVTQTWQVPLVVQAAVVPPCGEAAARHWRYQVLTAIAHTYQCRYVVTGHTASDRAETILYNLVRGSGLNGLQTLTWQRSLTPEISLVRPLLKMTRAETGQFCQSRQIEVWADATNENLAYARNRIRLEVLPYLQQHFNPRVEQTLAQTAELLAAEVDYLEAIAHDLYQQAIAAVSQPPQWRIHRPSLQSSHIALQRRVIRQLLQQMMPSQPTFGHIEKLVNLLEAPNRSQSDPLPGGICAQVEDDWITFVRVS</sequence>
<keyword evidence="3 7" id="KW-0819">tRNA processing</keyword>
<gene>
    <name evidence="7 10" type="primary">tilS</name>
    <name evidence="10" type="ORF">ACFVKH_00470</name>
</gene>
<evidence type="ECO:0000256" key="1">
    <source>
        <dbReference type="ARBA" id="ARBA00022490"/>
    </source>
</evidence>
<keyword evidence="11" id="KW-1185">Reference proteome</keyword>
<dbReference type="InterPro" id="IPR014729">
    <property type="entry name" value="Rossmann-like_a/b/a_fold"/>
</dbReference>